<evidence type="ECO:0000256" key="7">
    <source>
        <dbReference type="ARBA" id="ARBA00022692"/>
    </source>
</evidence>
<reference evidence="15 16" key="1">
    <citation type="submission" date="2021-08" db="EMBL/GenBank/DDBJ databases">
        <title>Rheinheimera aquimaris sp. nov., isolated from seawater of the East Sea in Korea.</title>
        <authorList>
            <person name="Kim K.H."/>
            <person name="Wenting R."/>
            <person name="Kim K.R."/>
            <person name="Jeon C.O."/>
        </authorList>
    </citation>
    <scope>NUCLEOTIDE SEQUENCE [LARGE SCALE GENOMIC DNA]</scope>
    <source>
        <strain evidence="15 16">MA-13</strain>
    </source>
</reference>
<dbReference type="CDD" id="cd00130">
    <property type="entry name" value="PAS"/>
    <property type="match status" value="1"/>
</dbReference>
<evidence type="ECO:0000256" key="6">
    <source>
        <dbReference type="ARBA" id="ARBA00022679"/>
    </source>
</evidence>
<name>A0ABS7XAX1_9GAMM</name>
<comment type="caution">
    <text evidence="15">The sequence shown here is derived from an EMBL/GenBank/DDBJ whole genome shotgun (WGS) entry which is preliminary data.</text>
</comment>
<feature type="transmembrane region" description="Helical" evidence="11">
    <location>
        <begin position="199"/>
        <end position="222"/>
    </location>
</feature>
<dbReference type="PANTHER" id="PTHR43047">
    <property type="entry name" value="TWO-COMPONENT HISTIDINE PROTEIN KINASE"/>
    <property type="match status" value="1"/>
</dbReference>
<comment type="catalytic activity">
    <reaction evidence="1">
        <text>ATP + protein L-histidine = ADP + protein N-phospho-L-histidine.</text>
        <dbReference type="EC" id="2.7.13.3"/>
    </reaction>
</comment>
<evidence type="ECO:0000256" key="1">
    <source>
        <dbReference type="ARBA" id="ARBA00000085"/>
    </source>
</evidence>
<keyword evidence="8" id="KW-0418">Kinase</keyword>
<protein>
    <recommendedName>
        <fullName evidence="3">histidine kinase</fullName>
        <ecNumber evidence="3">2.7.13.3</ecNumber>
    </recommendedName>
</protein>
<accession>A0ABS7XAX1</accession>
<keyword evidence="5" id="KW-0597">Phosphoprotein</keyword>
<evidence type="ECO:0000256" key="8">
    <source>
        <dbReference type="ARBA" id="ARBA00022777"/>
    </source>
</evidence>
<dbReference type="CDD" id="cd00082">
    <property type="entry name" value="HisKA"/>
    <property type="match status" value="1"/>
</dbReference>
<evidence type="ECO:0000256" key="2">
    <source>
        <dbReference type="ARBA" id="ARBA00004651"/>
    </source>
</evidence>
<dbReference type="SUPFAM" id="SSF55874">
    <property type="entry name" value="ATPase domain of HSP90 chaperone/DNA topoisomerase II/histidine kinase"/>
    <property type="match status" value="1"/>
</dbReference>
<feature type="transmembrane region" description="Helical" evidence="11">
    <location>
        <begin position="127"/>
        <end position="153"/>
    </location>
</feature>
<evidence type="ECO:0000256" key="5">
    <source>
        <dbReference type="ARBA" id="ARBA00022553"/>
    </source>
</evidence>
<feature type="transmembrane region" description="Helical" evidence="11">
    <location>
        <begin position="15"/>
        <end position="37"/>
    </location>
</feature>
<dbReference type="RefSeq" id="WP_205311132.1">
    <property type="nucleotide sequence ID" value="NZ_JAERPS020000003.1"/>
</dbReference>
<dbReference type="EC" id="2.7.13.3" evidence="3"/>
<dbReference type="SMART" id="SM00387">
    <property type="entry name" value="HATPase_c"/>
    <property type="match status" value="1"/>
</dbReference>
<dbReference type="SUPFAM" id="SSF47384">
    <property type="entry name" value="Homodimeric domain of signal transducing histidine kinase"/>
    <property type="match status" value="1"/>
</dbReference>
<dbReference type="InterPro" id="IPR003594">
    <property type="entry name" value="HATPase_dom"/>
</dbReference>
<dbReference type="InterPro" id="IPR000014">
    <property type="entry name" value="PAS"/>
</dbReference>
<evidence type="ECO:0000256" key="3">
    <source>
        <dbReference type="ARBA" id="ARBA00012438"/>
    </source>
</evidence>
<keyword evidence="4" id="KW-1003">Cell membrane</keyword>
<feature type="domain" description="CHASE" evidence="14">
    <location>
        <begin position="262"/>
        <end position="481"/>
    </location>
</feature>
<dbReference type="Proteomes" id="UP000663814">
    <property type="component" value="Unassembled WGS sequence"/>
</dbReference>
<keyword evidence="7 11" id="KW-0812">Transmembrane</keyword>
<dbReference type="SUPFAM" id="SSF55785">
    <property type="entry name" value="PYP-like sensor domain (PAS domain)"/>
    <property type="match status" value="1"/>
</dbReference>
<dbReference type="InterPro" id="IPR003661">
    <property type="entry name" value="HisK_dim/P_dom"/>
</dbReference>
<dbReference type="Pfam" id="PF03924">
    <property type="entry name" value="CHASE"/>
    <property type="match status" value="1"/>
</dbReference>
<dbReference type="PRINTS" id="PR00344">
    <property type="entry name" value="BCTRLSENSOR"/>
</dbReference>
<evidence type="ECO:0000259" key="14">
    <source>
        <dbReference type="PROSITE" id="PS50839"/>
    </source>
</evidence>
<keyword evidence="10 11" id="KW-0472">Membrane</keyword>
<feature type="transmembrane region" description="Helical" evidence="11">
    <location>
        <begin position="49"/>
        <end position="74"/>
    </location>
</feature>
<dbReference type="Pfam" id="PF02518">
    <property type="entry name" value="HATPase_c"/>
    <property type="match status" value="1"/>
</dbReference>
<evidence type="ECO:0000313" key="15">
    <source>
        <dbReference type="EMBL" id="MBZ9611863.1"/>
    </source>
</evidence>
<evidence type="ECO:0000256" key="11">
    <source>
        <dbReference type="SAM" id="Phobius"/>
    </source>
</evidence>
<dbReference type="PROSITE" id="PS50112">
    <property type="entry name" value="PAS"/>
    <property type="match status" value="1"/>
</dbReference>
<dbReference type="Gene3D" id="3.30.450.20">
    <property type="entry name" value="PAS domain"/>
    <property type="match status" value="1"/>
</dbReference>
<dbReference type="InterPro" id="IPR042240">
    <property type="entry name" value="CHASE_sf"/>
</dbReference>
<dbReference type="InterPro" id="IPR007895">
    <property type="entry name" value="MASE1"/>
</dbReference>
<evidence type="ECO:0000256" key="9">
    <source>
        <dbReference type="ARBA" id="ARBA00022989"/>
    </source>
</evidence>
<feature type="transmembrane region" description="Helical" evidence="11">
    <location>
        <begin position="86"/>
        <end position="111"/>
    </location>
</feature>
<gene>
    <name evidence="15" type="ORF">I4W93_009660</name>
</gene>
<dbReference type="EMBL" id="JAERPS020000003">
    <property type="protein sequence ID" value="MBZ9611863.1"/>
    <property type="molecule type" value="Genomic_DNA"/>
</dbReference>
<dbReference type="InterPro" id="IPR006189">
    <property type="entry name" value="CHASE_dom"/>
</dbReference>
<feature type="transmembrane region" description="Helical" evidence="11">
    <location>
        <begin position="165"/>
        <end position="187"/>
    </location>
</feature>
<dbReference type="PANTHER" id="PTHR43047:SF72">
    <property type="entry name" value="OSMOSENSING HISTIDINE PROTEIN KINASE SLN1"/>
    <property type="match status" value="1"/>
</dbReference>
<keyword evidence="6" id="KW-0808">Transferase</keyword>
<comment type="subcellular location">
    <subcellularLocation>
        <location evidence="2">Cell membrane</location>
        <topology evidence="2">Multi-pass membrane protein</topology>
    </subcellularLocation>
</comment>
<dbReference type="SMART" id="SM00388">
    <property type="entry name" value="HisKA"/>
    <property type="match status" value="1"/>
</dbReference>
<dbReference type="SMART" id="SM00091">
    <property type="entry name" value="PAS"/>
    <property type="match status" value="1"/>
</dbReference>
<dbReference type="InterPro" id="IPR036890">
    <property type="entry name" value="HATPase_C_sf"/>
</dbReference>
<dbReference type="PROSITE" id="PS50109">
    <property type="entry name" value="HIS_KIN"/>
    <property type="match status" value="1"/>
</dbReference>
<dbReference type="Pfam" id="PF05231">
    <property type="entry name" value="MASE1"/>
    <property type="match status" value="1"/>
</dbReference>
<dbReference type="NCBIfam" id="TIGR00229">
    <property type="entry name" value="sensory_box"/>
    <property type="match status" value="1"/>
</dbReference>
<sequence length="886" mass="97362">MPQSSAAVSSFGSKVFHILLLALCYACIGRLSVLLAIPPGYATAIFPPAGIALVVMLLFGRYCAPGIFLGSLLLNLWIGFDSGSDIVAGLPIAFGAATGATLQALLALYLVRRYVTAPDELIRDTDIILFLLLAGPLACVVNASFGVSSLYYAGALNSAGIAYAWVTWWVGDSLGVLVSAPLLFILLAPGRGVWRQRRWAVGLPLVMLSVGLMWMFITFSSWEVRQRQFEFNEDVNITHEQLGSRLERTVLALGALERFFSYSANVSRGEFKGYADFFLSSSSDDDVRGLSWNRYLRQSQRSEFEQTLQQDVGQPFIFDFTAQREKQRSAEAEHYVVVEYIEPLAGNEAVIGLNILSNPVRLAAIFSALDSGQLSVSEKINLLQSNEDAVLLFFPVYSVPALDEAQRREHIAGFVTAVLAFKPLIENLLTEKDSSMLEMRLTDVSNNNALLYQTAALPQSTPLQLEQSLNITVGGRQWQAQYWLSAEYKSLNSDFLAFYVLTIGLLFTSILGAFLLVVTGRAHYIGQLVTKRSAELKGVLDNAIDAILTFDSKGNIESVNPAGEKLTQYPATQLINKSVQMILPKLELDPLVESELHNSPLNARFDSTVMRQDTAAIPVEVALSKMEFNGESRFTVILRDLTERHEAEKIKDDIISTVSHELRTPLTSIMGSLGLVSSGVTGPLPQKAAELVSLAMQNSQRLTMLVNDILELSKHQTENYQLAQEPIALETFLTKAINLNAGYASQYDVKLVLQQVPTDMVISGDEVKLMQVMANLLSNAIKYSPRHGCVTVFTAISAPQFVDIAVQDQGNGIPLAFQQQVFQRFSQADSTDTRRVGGTGLGLAIAKIIVEKHQGKIWFETVEGKGCTFFIRLPLYQHVAAMPLPG</sequence>
<evidence type="ECO:0000259" key="12">
    <source>
        <dbReference type="PROSITE" id="PS50109"/>
    </source>
</evidence>
<evidence type="ECO:0000313" key="16">
    <source>
        <dbReference type="Proteomes" id="UP000663814"/>
    </source>
</evidence>
<feature type="domain" description="Histidine kinase" evidence="12">
    <location>
        <begin position="657"/>
        <end position="877"/>
    </location>
</feature>
<dbReference type="Gene3D" id="3.30.450.350">
    <property type="entry name" value="CHASE domain"/>
    <property type="match status" value="1"/>
</dbReference>
<evidence type="ECO:0000256" key="10">
    <source>
        <dbReference type="ARBA" id="ARBA00023136"/>
    </source>
</evidence>
<dbReference type="Pfam" id="PF13426">
    <property type="entry name" value="PAS_9"/>
    <property type="match status" value="1"/>
</dbReference>
<dbReference type="InterPro" id="IPR035965">
    <property type="entry name" value="PAS-like_dom_sf"/>
</dbReference>
<dbReference type="SMART" id="SM01079">
    <property type="entry name" value="CHASE"/>
    <property type="match status" value="1"/>
</dbReference>
<feature type="transmembrane region" description="Helical" evidence="11">
    <location>
        <begin position="496"/>
        <end position="518"/>
    </location>
</feature>
<dbReference type="Gene3D" id="3.30.565.10">
    <property type="entry name" value="Histidine kinase-like ATPase, C-terminal domain"/>
    <property type="match status" value="1"/>
</dbReference>
<dbReference type="InterPro" id="IPR005467">
    <property type="entry name" value="His_kinase_dom"/>
</dbReference>
<dbReference type="InterPro" id="IPR036097">
    <property type="entry name" value="HisK_dim/P_sf"/>
</dbReference>
<feature type="domain" description="PAS" evidence="13">
    <location>
        <begin position="532"/>
        <end position="585"/>
    </location>
</feature>
<dbReference type="InterPro" id="IPR004358">
    <property type="entry name" value="Sig_transdc_His_kin-like_C"/>
</dbReference>
<keyword evidence="9 11" id="KW-1133">Transmembrane helix</keyword>
<dbReference type="Gene3D" id="1.10.287.130">
    <property type="match status" value="1"/>
</dbReference>
<organism evidence="15 16">
    <name type="scientific">Rheinheimera maricola</name>
    <dbReference type="NCBI Taxonomy" id="2793282"/>
    <lineage>
        <taxon>Bacteria</taxon>
        <taxon>Pseudomonadati</taxon>
        <taxon>Pseudomonadota</taxon>
        <taxon>Gammaproteobacteria</taxon>
        <taxon>Chromatiales</taxon>
        <taxon>Chromatiaceae</taxon>
        <taxon>Rheinheimera</taxon>
    </lineage>
</organism>
<dbReference type="Pfam" id="PF00512">
    <property type="entry name" value="HisKA"/>
    <property type="match status" value="1"/>
</dbReference>
<proteinExistence type="predicted"/>
<keyword evidence="16" id="KW-1185">Reference proteome</keyword>
<evidence type="ECO:0000259" key="13">
    <source>
        <dbReference type="PROSITE" id="PS50112"/>
    </source>
</evidence>
<evidence type="ECO:0000256" key="4">
    <source>
        <dbReference type="ARBA" id="ARBA00022475"/>
    </source>
</evidence>
<dbReference type="PROSITE" id="PS50839">
    <property type="entry name" value="CHASE"/>
    <property type="match status" value="1"/>
</dbReference>